<dbReference type="AlphaFoldDB" id="A0A095Z8J2"/>
<dbReference type="InterPro" id="IPR036390">
    <property type="entry name" value="WH_DNA-bd_sf"/>
</dbReference>
<evidence type="ECO:0000256" key="2">
    <source>
        <dbReference type="ARBA" id="ARBA00023015"/>
    </source>
</evidence>
<gene>
    <name evidence="6" type="ORF">HMPREF2130_05050</name>
</gene>
<dbReference type="Gene3D" id="3.40.190.290">
    <property type="match status" value="1"/>
</dbReference>
<sequence>MMDWDGLRYFLAVARTSKISEAGRRLGVEHTTVARRIRQLEQAMGTVLFDKSRRYGYLLTEAGNHLLQHAEKMEGELLHAQQSVSVLEEDLTGNIRVAATEGFGIYMLTPLAVEFQHQYPKTSLDIMPFQRFVDQSRREADIFITIDRPIRGNYVYRRLSDYKLRLYATPQYLKRHAPIRNTQDLAAHRFIDYVDEFIISDELKYLSDLVPAANVIFKSNSLVAQLQACLGSMALAVLPCFMAHQNPALQVVLPDEIVIKRSFWMLYHEDLRLLKRIELFSNFLKNKLEQRQSLMMGE</sequence>
<dbReference type="RefSeq" id="WP_036558716.1">
    <property type="nucleotide sequence ID" value="NZ_JRNI01000018.1"/>
</dbReference>
<proteinExistence type="inferred from homology"/>
<dbReference type="PANTHER" id="PTHR30537">
    <property type="entry name" value="HTH-TYPE TRANSCRIPTIONAL REGULATOR"/>
    <property type="match status" value="1"/>
</dbReference>
<evidence type="ECO:0000256" key="4">
    <source>
        <dbReference type="ARBA" id="ARBA00023163"/>
    </source>
</evidence>
<evidence type="ECO:0000256" key="3">
    <source>
        <dbReference type="ARBA" id="ARBA00023125"/>
    </source>
</evidence>
<keyword evidence="7" id="KW-1185">Reference proteome</keyword>
<dbReference type="InterPro" id="IPR005119">
    <property type="entry name" value="LysR_subst-bd"/>
</dbReference>
<dbReference type="PANTHER" id="PTHR30537:SF3">
    <property type="entry name" value="TRANSCRIPTIONAL REGULATORY PROTEIN"/>
    <property type="match status" value="1"/>
</dbReference>
<protein>
    <submittedName>
        <fullName evidence="6">LysR family transcriptional regulator</fullName>
    </submittedName>
</protein>
<keyword evidence="2" id="KW-0805">Transcription regulation</keyword>
<dbReference type="InterPro" id="IPR036388">
    <property type="entry name" value="WH-like_DNA-bd_sf"/>
</dbReference>
<dbReference type="Proteomes" id="UP000029629">
    <property type="component" value="Unassembled WGS sequence"/>
</dbReference>
<dbReference type="GO" id="GO:0043565">
    <property type="term" value="F:sequence-specific DNA binding"/>
    <property type="evidence" value="ECO:0007669"/>
    <property type="project" value="TreeGrafter"/>
</dbReference>
<dbReference type="PROSITE" id="PS50931">
    <property type="entry name" value="HTH_LYSR"/>
    <property type="match status" value="1"/>
</dbReference>
<dbReference type="Gene3D" id="1.10.10.10">
    <property type="entry name" value="Winged helix-like DNA-binding domain superfamily/Winged helix DNA-binding domain"/>
    <property type="match status" value="1"/>
</dbReference>
<evidence type="ECO:0000259" key="5">
    <source>
        <dbReference type="PROSITE" id="PS50931"/>
    </source>
</evidence>
<feature type="domain" description="HTH lysR-type" evidence="5">
    <location>
        <begin position="2"/>
        <end position="60"/>
    </location>
</feature>
<evidence type="ECO:0000313" key="7">
    <source>
        <dbReference type="Proteomes" id="UP000029629"/>
    </source>
</evidence>
<dbReference type="GO" id="GO:0003700">
    <property type="term" value="F:DNA-binding transcription factor activity"/>
    <property type="evidence" value="ECO:0007669"/>
    <property type="project" value="InterPro"/>
</dbReference>
<evidence type="ECO:0000313" key="6">
    <source>
        <dbReference type="EMBL" id="KGF30968.1"/>
    </source>
</evidence>
<dbReference type="SUPFAM" id="SSF46785">
    <property type="entry name" value="Winged helix' DNA-binding domain"/>
    <property type="match status" value="1"/>
</dbReference>
<accession>A0A095Z8J2</accession>
<dbReference type="InterPro" id="IPR058163">
    <property type="entry name" value="LysR-type_TF_proteobact-type"/>
</dbReference>
<comment type="similarity">
    <text evidence="1">Belongs to the LysR transcriptional regulatory family.</text>
</comment>
<name>A0A095Z8J2_9BURK</name>
<keyword evidence="3" id="KW-0238">DNA-binding</keyword>
<organism evidence="6 7">
    <name type="scientific">Oligella urethralis DNF00040</name>
    <dbReference type="NCBI Taxonomy" id="1401065"/>
    <lineage>
        <taxon>Bacteria</taxon>
        <taxon>Pseudomonadati</taxon>
        <taxon>Pseudomonadota</taxon>
        <taxon>Betaproteobacteria</taxon>
        <taxon>Burkholderiales</taxon>
        <taxon>Alcaligenaceae</taxon>
        <taxon>Oligella</taxon>
    </lineage>
</organism>
<evidence type="ECO:0000256" key="1">
    <source>
        <dbReference type="ARBA" id="ARBA00009437"/>
    </source>
</evidence>
<dbReference type="Pfam" id="PF03466">
    <property type="entry name" value="LysR_substrate"/>
    <property type="match status" value="1"/>
</dbReference>
<dbReference type="SUPFAM" id="SSF53850">
    <property type="entry name" value="Periplasmic binding protein-like II"/>
    <property type="match status" value="1"/>
</dbReference>
<dbReference type="Pfam" id="PF00126">
    <property type="entry name" value="HTH_1"/>
    <property type="match status" value="1"/>
</dbReference>
<dbReference type="eggNOG" id="COG0583">
    <property type="taxonomic scope" value="Bacteria"/>
</dbReference>
<dbReference type="GO" id="GO:0006351">
    <property type="term" value="P:DNA-templated transcription"/>
    <property type="evidence" value="ECO:0007669"/>
    <property type="project" value="TreeGrafter"/>
</dbReference>
<comment type="caution">
    <text evidence="6">The sequence shown here is derived from an EMBL/GenBank/DDBJ whole genome shotgun (WGS) entry which is preliminary data.</text>
</comment>
<dbReference type="EMBL" id="JRNI01000018">
    <property type="protein sequence ID" value="KGF30968.1"/>
    <property type="molecule type" value="Genomic_DNA"/>
</dbReference>
<dbReference type="InterPro" id="IPR000847">
    <property type="entry name" value="LysR_HTH_N"/>
</dbReference>
<reference evidence="6 7" key="1">
    <citation type="submission" date="2014-07" db="EMBL/GenBank/DDBJ databases">
        <authorList>
            <person name="McCorrison J."/>
            <person name="Sanka R."/>
            <person name="Torralba M."/>
            <person name="Gillis M."/>
            <person name="Haft D.H."/>
            <person name="Methe B."/>
            <person name="Sutton G."/>
            <person name="Nelson K.E."/>
        </authorList>
    </citation>
    <scope>NUCLEOTIDE SEQUENCE [LARGE SCALE GENOMIC DNA]</scope>
    <source>
        <strain evidence="6 7">DNF00040</strain>
    </source>
</reference>
<keyword evidence="4" id="KW-0804">Transcription</keyword>